<dbReference type="Proteomes" id="UP000799092">
    <property type="component" value="Unassembled WGS sequence"/>
</dbReference>
<keyword evidence="2" id="KW-1185">Reference proteome</keyword>
<dbReference type="RefSeq" id="WP_153736956.1">
    <property type="nucleotide sequence ID" value="NZ_WJNG01000008.1"/>
</dbReference>
<organism evidence="1 2">
    <name type="scientific">Aquibacillus halophilus</name>
    <dbReference type="NCBI Taxonomy" id="930132"/>
    <lineage>
        <taxon>Bacteria</taxon>
        <taxon>Bacillati</taxon>
        <taxon>Bacillota</taxon>
        <taxon>Bacilli</taxon>
        <taxon>Bacillales</taxon>
        <taxon>Bacillaceae</taxon>
        <taxon>Aquibacillus</taxon>
    </lineage>
</organism>
<reference evidence="1" key="1">
    <citation type="submission" date="2019-11" db="EMBL/GenBank/DDBJ databases">
        <authorList>
            <person name="Li J."/>
        </authorList>
    </citation>
    <scope>NUCLEOTIDE SEQUENCE</scope>
    <source>
        <strain evidence="1">B6B</strain>
    </source>
</reference>
<proteinExistence type="predicted"/>
<evidence type="ECO:0000313" key="1">
    <source>
        <dbReference type="EMBL" id="MRH43327.1"/>
    </source>
</evidence>
<evidence type="ECO:0000313" key="2">
    <source>
        <dbReference type="Proteomes" id="UP000799092"/>
    </source>
</evidence>
<gene>
    <name evidence="1" type="ORF">GH741_11620</name>
</gene>
<accession>A0A6A8DK14</accession>
<dbReference type="AlphaFoldDB" id="A0A6A8DK14"/>
<dbReference type="EMBL" id="WJNG01000008">
    <property type="protein sequence ID" value="MRH43327.1"/>
    <property type="molecule type" value="Genomic_DNA"/>
</dbReference>
<name>A0A6A8DK14_9BACI</name>
<comment type="caution">
    <text evidence="1">The sequence shown here is derived from an EMBL/GenBank/DDBJ whole genome shotgun (WGS) entry which is preliminary data.</text>
</comment>
<dbReference type="OrthoDB" id="4772211at2"/>
<sequence>MDEWETFIESVKSAREQLKKLSPYVVTILYHYRKSSSIGGFVGEQEDFAKLHALQDEGFILWDEGWEPDFEHLVVSRADKALDELQVVISHSTDKFPFQERFEEEFEEVRLSLDFTPFWEEVLGMSIQHSVR</sequence>
<protein>
    <submittedName>
        <fullName evidence="1">Uncharacterized protein</fullName>
    </submittedName>
</protein>